<reference evidence="1" key="1">
    <citation type="submission" date="2014-09" db="EMBL/GenBank/DDBJ databases">
        <authorList>
            <person name="Magalhaes I.L.F."/>
            <person name="Oliveira U."/>
            <person name="Santos F.R."/>
            <person name="Vidigal T.H.D.A."/>
            <person name="Brescovit A.D."/>
            <person name="Santos A.J."/>
        </authorList>
    </citation>
    <scope>NUCLEOTIDE SEQUENCE</scope>
    <source>
        <tissue evidence="1">Shoot tissue taken approximately 20 cm above the soil surface</tissue>
    </source>
</reference>
<organism evidence="1">
    <name type="scientific">Arundo donax</name>
    <name type="common">Giant reed</name>
    <name type="synonym">Donax arundinaceus</name>
    <dbReference type="NCBI Taxonomy" id="35708"/>
    <lineage>
        <taxon>Eukaryota</taxon>
        <taxon>Viridiplantae</taxon>
        <taxon>Streptophyta</taxon>
        <taxon>Embryophyta</taxon>
        <taxon>Tracheophyta</taxon>
        <taxon>Spermatophyta</taxon>
        <taxon>Magnoliopsida</taxon>
        <taxon>Liliopsida</taxon>
        <taxon>Poales</taxon>
        <taxon>Poaceae</taxon>
        <taxon>PACMAD clade</taxon>
        <taxon>Arundinoideae</taxon>
        <taxon>Arundineae</taxon>
        <taxon>Arundo</taxon>
    </lineage>
</organism>
<proteinExistence type="predicted"/>
<dbReference type="EMBL" id="GBRH01169978">
    <property type="protein sequence ID" value="JAE27918.1"/>
    <property type="molecule type" value="Transcribed_RNA"/>
</dbReference>
<accession>A0A0A9H4W0</accession>
<dbReference type="AlphaFoldDB" id="A0A0A9H4W0"/>
<reference evidence="1" key="2">
    <citation type="journal article" date="2015" name="Data Brief">
        <title>Shoot transcriptome of the giant reed, Arundo donax.</title>
        <authorList>
            <person name="Barrero R.A."/>
            <person name="Guerrero F.D."/>
            <person name="Moolhuijzen P."/>
            <person name="Goolsby J.A."/>
            <person name="Tidwell J."/>
            <person name="Bellgard S.E."/>
            <person name="Bellgard M.I."/>
        </authorList>
    </citation>
    <scope>NUCLEOTIDE SEQUENCE</scope>
    <source>
        <tissue evidence="1">Shoot tissue taken approximately 20 cm above the soil surface</tissue>
    </source>
</reference>
<protein>
    <submittedName>
        <fullName evidence="1">Uncharacterized protein</fullName>
    </submittedName>
</protein>
<sequence>MVGSPLRNLYSKDHIVWNSLQLQSYVELGSFCVDRLES</sequence>
<name>A0A0A9H4W0_ARUDO</name>
<evidence type="ECO:0000313" key="1">
    <source>
        <dbReference type="EMBL" id="JAE27918.1"/>
    </source>
</evidence>